<protein>
    <submittedName>
        <fullName evidence="4">Efflux transporter periplasmic adaptor subunit</fullName>
    </submittedName>
</protein>
<dbReference type="Gene3D" id="2.40.50.100">
    <property type="match status" value="1"/>
</dbReference>
<comment type="similarity">
    <text evidence="1">Belongs to the membrane fusion protein (MFP) (TC 8.A.1) family.</text>
</comment>
<dbReference type="Proteomes" id="UP000078090">
    <property type="component" value="Unassembled WGS sequence"/>
</dbReference>
<dbReference type="Pfam" id="PF25967">
    <property type="entry name" value="RND-MFP_C"/>
    <property type="match status" value="1"/>
</dbReference>
<evidence type="ECO:0000259" key="3">
    <source>
        <dbReference type="Pfam" id="PF25967"/>
    </source>
</evidence>
<evidence type="ECO:0000313" key="5">
    <source>
        <dbReference type="Proteomes" id="UP000078090"/>
    </source>
</evidence>
<dbReference type="PANTHER" id="PTHR30469:SF15">
    <property type="entry name" value="HLYD FAMILY OF SECRETION PROTEINS"/>
    <property type="match status" value="1"/>
</dbReference>
<dbReference type="Pfam" id="PF25954">
    <property type="entry name" value="Beta-barrel_RND_2"/>
    <property type="match status" value="1"/>
</dbReference>
<evidence type="ECO:0000313" key="4">
    <source>
        <dbReference type="EMBL" id="OAI06303.1"/>
    </source>
</evidence>
<dbReference type="Gene3D" id="2.40.420.20">
    <property type="match status" value="1"/>
</dbReference>
<dbReference type="RefSeq" id="WP_064008063.1">
    <property type="nucleotide sequence ID" value="NZ_LUUG01000059.1"/>
</dbReference>
<dbReference type="GO" id="GO:0015562">
    <property type="term" value="F:efflux transmembrane transporter activity"/>
    <property type="evidence" value="ECO:0007669"/>
    <property type="project" value="TreeGrafter"/>
</dbReference>
<dbReference type="Gene3D" id="1.10.287.470">
    <property type="entry name" value="Helix hairpin bin"/>
    <property type="match status" value="1"/>
</dbReference>
<proteinExistence type="inferred from homology"/>
<dbReference type="Gene3D" id="2.40.30.170">
    <property type="match status" value="1"/>
</dbReference>
<sequence length="370" mass="39101">MSKGKIGTLLLVLLSIIGIGIAIGRANEPAPSTTPPANNNPALSVSVIGPEMRDIPVSLTANGSIAPWQEAVIGAEVGDLRLSAINVQVGEAVKKGQVLATFSDESVLADVAQSRAVLAEAEANQADARINAERAARLASKALSAQQVGQYLTSEKTANAKVQLAKAQLDAQLLRLKYTKVLASDDGVISSRSATLGAVAAKGQELFRLIRQNRLEWRGELTAAEMTQLKPGIKVMVEVPNVGSIEGTVRFLAPTLDVQNRNGLVYVDLPNAVQNGLRAGMFARGEFDLGNSTGLTVPQEALSLRDGFSYVFLLTEQTEDRARVKQVKVQLGRRNGGKLEILSGVAADDRLVASGASFLADGDSVRVLTQ</sequence>
<reference evidence="4 5" key="1">
    <citation type="submission" date="2016-03" db="EMBL/GenBank/DDBJ databases">
        <authorList>
            <person name="Ploux O."/>
        </authorList>
    </citation>
    <scope>NUCLEOTIDE SEQUENCE [LARGE SCALE GENOMIC DNA]</scope>
    <source>
        <strain evidence="4 5">R-45363</strain>
    </source>
</reference>
<dbReference type="NCBIfam" id="TIGR01730">
    <property type="entry name" value="RND_mfp"/>
    <property type="match status" value="1"/>
</dbReference>
<comment type="caution">
    <text evidence="4">The sequence shown here is derived from an EMBL/GenBank/DDBJ whole genome shotgun (WGS) entry which is preliminary data.</text>
</comment>
<organism evidence="4 5">
    <name type="scientific">Methylomonas methanica</name>
    <dbReference type="NCBI Taxonomy" id="421"/>
    <lineage>
        <taxon>Bacteria</taxon>
        <taxon>Pseudomonadati</taxon>
        <taxon>Pseudomonadota</taxon>
        <taxon>Gammaproteobacteria</taxon>
        <taxon>Methylococcales</taxon>
        <taxon>Methylococcaceae</taxon>
        <taxon>Methylomonas</taxon>
    </lineage>
</organism>
<dbReference type="InterPro" id="IPR058627">
    <property type="entry name" value="MdtA-like_C"/>
</dbReference>
<dbReference type="InterPro" id="IPR006143">
    <property type="entry name" value="RND_pump_MFP"/>
</dbReference>
<dbReference type="AlphaFoldDB" id="A0A177MLT6"/>
<dbReference type="SUPFAM" id="SSF111369">
    <property type="entry name" value="HlyD-like secretion proteins"/>
    <property type="match status" value="1"/>
</dbReference>
<gene>
    <name evidence="4" type="ORF">A1332_11845</name>
</gene>
<accession>A0A177MLT6</accession>
<evidence type="ECO:0000256" key="1">
    <source>
        <dbReference type="ARBA" id="ARBA00009477"/>
    </source>
</evidence>
<evidence type="ECO:0000259" key="2">
    <source>
        <dbReference type="Pfam" id="PF25954"/>
    </source>
</evidence>
<dbReference type="PANTHER" id="PTHR30469">
    <property type="entry name" value="MULTIDRUG RESISTANCE PROTEIN MDTA"/>
    <property type="match status" value="1"/>
</dbReference>
<dbReference type="EMBL" id="LUUG01000059">
    <property type="protein sequence ID" value="OAI06303.1"/>
    <property type="molecule type" value="Genomic_DNA"/>
</dbReference>
<feature type="domain" description="Multidrug resistance protein MdtA-like C-terminal permuted SH3" evidence="3">
    <location>
        <begin position="295"/>
        <end position="356"/>
    </location>
</feature>
<dbReference type="OrthoDB" id="7265739at2"/>
<name>A0A177MLT6_METMH</name>
<dbReference type="GO" id="GO:1990281">
    <property type="term" value="C:efflux pump complex"/>
    <property type="evidence" value="ECO:0007669"/>
    <property type="project" value="TreeGrafter"/>
</dbReference>
<dbReference type="InterPro" id="IPR058792">
    <property type="entry name" value="Beta-barrel_RND_2"/>
</dbReference>
<feature type="domain" description="CusB-like beta-barrel" evidence="2">
    <location>
        <begin position="224"/>
        <end position="287"/>
    </location>
</feature>